<evidence type="ECO:0000259" key="9">
    <source>
        <dbReference type="Pfam" id="PF20791"/>
    </source>
</evidence>
<keyword evidence="2" id="KW-0444">Lipid biosynthesis</keyword>
<keyword evidence="6" id="KW-0443">Lipid metabolism</keyword>
<evidence type="ECO:0000256" key="3">
    <source>
        <dbReference type="ARBA" id="ARBA00022801"/>
    </source>
</evidence>
<keyword evidence="7" id="KW-0275">Fatty acid biosynthesis</keyword>
<dbReference type="SUPFAM" id="SSF54637">
    <property type="entry name" value="Thioesterase/thiol ester dehydrase-isomerase"/>
    <property type="match status" value="2"/>
</dbReference>
<dbReference type="Pfam" id="PF01643">
    <property type="entry name" value="Acyl-ACP_TE"/>
    <property type="match status" value="1"/>
</dbReference>
<evidence type="ECO:0000256" key="1">
    <source>
        <dbReference type="ARBA" id="ARBA00006500"/>
    </source>
</evidence>
<dbReference type="AlphaFoldDB" id="A0A0H2UUU2"/>
<evidence type="ECO:0000256" key="6">
    <source>
        <dbReference type="ARBA" id="ARBA00023098"/>
    </source>
</evidence>
<evidence type="ECO:0000313" key="11">
    <source>
        <dbReference type="Proteomes" id="UP000000564"/>
    </source>
</evidence>
<dbReference type="Proteomes" id="UP000000564">
    <property type="component" value="Chromosome"/>
</dbReference>
<dbReference type="InterPro" id="IPR029069">
    <property type="entry name" value="HotDog_dom_sf"/>
</dbReference>
<keyword evidence="5" id="KW-0809">Transit peptide</keyword>
<dbReference type="PANTHER" id="PTHR31727:SF6">
    <property type="entry name" value="OLEOYL-ACYL CARRIER PROTEIN THIOESTERASE 1, CHLOROPLASTIC"/>
    <property type="match status" value="1"/>
</dbReference>
<organism evidence="10 11">
    <name type="scientific">Streptococcus pyogenes serotype M3 (strain ATCC BAA-595 / MGAS315)</name>
    <dbReference type="NCBI Taxonomy" id="198466"/>
    <lineage>
        <taxon>Bacteria</taxon>
        <taxon>Bacillati</taxon>
        <taxon>Bacillota</taxon>
        <taxon>Bacilli</taxon>
        <taxon>Lactobacillales</taxon>
        <taxon>Streptococcaceae</taxon>
        <taxon>Streptococcus</taxon>
    </lineage>
</organism>
<evidence type="ECO:0000259" key="8">
    <source>
        <dbReference type="Pfam" id="PF01643"/>
    </source>
</evidence>
<gene>
    <name evidence="10" type="ordered locus">SpyM3_0674</name>
</gene>
<reference evidence="10 11" key="1">
    <citation type="journal article" date="2002" name="Proc. Natl. Acad. Sci. U.S.A.">
        <title>Genome sequence of a serotype M3 strain of group A Streptococcus: phage-encoded toxins, the high-virulence phenotype, and clone emergence.</title>
        <authorList>
            <person name="Beres S.B."/>
            <person name="Sylva G.L."/>
            <person name="Barbian K.D."/>
            <person name="Lei B."/>
            <person name="Hoff J.S."/>
            <person name="Mammarella N.D."/>
            <person name="Liu M.Y."/>
            <person name="Smoot J.C."/>
            <person name="Porcella S.F."/>
            <person name="Parkins L.D."/>
            <person name="Campbell D.S."/>
            <person name="Smith T.M."/>
            <person name="McCormick J.K."/>
            <person name="Leung D.Y."/>
            <person name="Schlievert P.M."/>
            <person name="Musser J.M."/>
        </authorList>
    </citation>
    <scope>NUCLEOTIDE SEQUENCE [LARGE SCALE GENOMIC DNA]</scope>
    <source>
        <strain evidence="11">ATCC BAA-595 / MGAS315</strain>
    </source>
</reference>
<dbReference type="Gene3D" id="3.10.129.10">
    <property type="entry name" value="Hotdog Thioesterase"/>
    <property type="match status" value="1"/>
</dbReference>
<keyword evidence="3" id="KW-0378">Hydrolase</keyword>
<evidence type="ECO:0000313" key="10">
    <source>
        <dbReference type="EMBL" id="AAM79281.1"/>
    </source>
</evidence>
<dbReference type="PANTHER" id="PTHR31727">
    <property type="entry name" value="OLEOYL-ACYL CARRIER PROTEIN THIOESTERASE 1, CHLOROPLASTIC"/>
    <property type="match status" value="1"/>
</dbReference>
<evidence type="ECO:0000256" key="7">
    <source>
        <dbReference type="ARBA" id="ARBA00023160"/>
    </source>
</evidence>
<dbReference type="GO" id="GO:0000036">
    <property type="term" value="F:acyl carrier activity"/>
    <property type="evidence" value="ECO:0007669"/>
    <property type="project" value="TreeGrafter"/>
</dbReference>
<feature type="domain" description="Acyl-ACP thioesterase N-terminal hotdog" evidence="8">
    <location>
        <begin position="3"/>
        <end position="132"/>
    </location>
</feature>
<dbReference type="GO" id="GO:0016297">
    <property type="term" value="F:fatty acyl-[ACP] hydrolase activity"/>
    <property type="evidence" value="ECO:0007669"/>
    <property type="project" value="InterPro"/>
</dbReference>
<dbReference type="InterPro" id="IPR002864">
    <property type="entry name" value="Acyl-ACP_thioesterase_NHD"/>
</dbReference>
<dbReference type="InterPro" id="IPR045023">
    <property type="entry name" value="FATA/B"/>
</dbReference>
<accession>A0A0H2UUU2</accession>
<feature type="domain" description="Acyl-ACP thioesterase-like C-terminal" evidence="9">
    <location>
        <begin position="150"/>
        <end position="240"/>
    </location>
</feature>
<sequence length="250" mass="29202">MGLSYQEELTLPFELCDVKSDIKLPLLLDYCLMVSGRQSAQLGRSNNNLLVDYKLVWIVTDYEITIHRLPHFQETITIETKALSYNKFFCYRQFYIYDQEGDLLVDILAYFALLNPDTRKVATIPEDLVAPFKTDFVKKLHRVPKMPLLEQSIDRDYYVRYFDIDMNGHVNNSKYLDWMYDVLGCAFLKTHQPLKMTLKYVKEVSPGGQITSSYHLDQLTSYHQIISDGQLNAQAMIEWRAIKPIESETD</sequence>
<keyword evidence="4" id="KW-0276">Fatty acid metabolism</keyword>
<evidence type="ECO:0000256" key="4">
    <source>
        <dbReference type="ARBA" id="ARBA00022832"/>
    </source>
</evidence>
<evidence type="ECO:0000256" key="2">
    <source>
        <dbReference type="ARBA" id="ARBA00022516"/>
    </source>
</evidence>
<proteinExistence type="inferred from homology"/>
<dbReference type="EMBL" id="AE014074">
    <property type="protein sequence ID" value="AAM79281.1"/>
    <property type="molecule type" value="Genomic_DNA"/>
</dbReference>
<dbReference type="RefSeq" id="WP_011054414.1">
    <property type="nucleotide sequence ID" value="NC_004070.1"/>
</dbReference>
<protein>
    <submittedName>
        <fullName evidence="10">Putative acyl-ACP thioesterase</fullName>
    </submittedName>
</protein>
<dbReference type="InterPro" id="IPR049427">
    <property type="entry name" value="Acyl-ACP_TE_C"/>
</dbReference>
<evidence type="ECO:0000256" key="5">
    <source>
        <dbReference type="ARBA" id="ARBA00022946"/>
    </source>
</evidence>
<dbReference type="CDD" id="cd00586">
    <property type="entry name" value="4HBT"/>
    <property type="match status" value="1"/>
</dbReference>
<dbReference type="Pfam" id="PF20791">
    <property type="entry name" value="Acyl-ACP_TE_C"/>
    <property type="match status" value="1"/>
</dbReference>
<comment type="similarity">
    <text evidence="1">Belongs to the acyl-ACP thioesterase family.</text>
</comment>
<dbReference type="HOGENOM" id="CLU_045466_2_0_9"/>
<name>A0A0H2UUU2_STRP3</name>
<dbReference type="KEGG" id="spg:SpyM3_0674"/>